<evidence type="ECO:0000259" key="8">
    <source>
        <dbReference type="PROSITE" id="PS50110"/>
    </source>
</evidence>
<feature type="domain" description="HTH luxR-type" evidence="7">
    <location>
        <begin position="133"/>
        <end position="198"/>
    </location>
</feature>
<dbReference type="InterPro" id="IPR001789">
    <property type="entry name" value="Sig_transdc_resp-reg_receiver"/>
</dbReference>
<dbReference type="InterPro" id="IPR036388">
    <property type="entry name" value="WH-like_DNA-bd_sf"/>
</dbReference>
<keyword evidence="3" id="KW-0805">Transcription regulation</keyword>
<dbReference type="PANTHER" id="PTHR43214:SF42">
    <property type="entry name" value="TRANSCRIPTIONAL REGULATORY PROTEIN DESR"/>
    <property type="match status" value="1"/>
</dbReference>
<dbReference type="PROSITE" id="PS50110">
    <property type="entry name" value="RESPONSE_REGULATORY"/>
    <property type="match status" value="1"/>
</dbReference>
<dbReference type="InterPro" id="IPR011006">
    <property type="entry name" value="CheY-like_superfamily"/>
</dbReference>
<feature type="domain" description="Response regulatory" evidence="8">
    <location>
        <begin position="3"/>
        <end position="119"/>
    </location>
</feature>
<dbReference type="Proteomes" id="UP000665944">
    <property type="component" value="Unassembled WGS sequence"/>
</dbReference>
<dbReference type="SUPFAM" id="SSF46894">
    <property type="entry name" value="C-terminal effector domain of the bipartite response regulators"/>
    <property type="match status" value="1"/>
</dbReference>
<feature type="modified residue" description="4-aspartylphosphate" evidence="6">
    <location>
        <position position="54"/>
    </location>
</feature>
<keyword evidence="5" id="KW-0804">Transcription</keyword>
<dbReference type="InterPro" id="IPR039420">
    <property type="entry name" value="WalR-like"/>
</dbReference>
<dbReference type="EMBL" id="CP014567">
    <property type="protein sequence ID" value="AVI05370.1"/>
    <property type="molecule type" value="Genomic_DNA"/>
</dbReference>
<evidence type="ECO:0000259" key="7">
    <source>
        <dbReference type="PROSITE" id="PS50043"/>
    </source>
</evidence>
<accession>A0A3S7GSX0</accession>
<dbReference type="Pfam" id="PF00072">
    <property type="entry name" value="Response_reg"/>
    <property type="match status" value="1"/>
</dbReference>
<dbReference type="GO" id="GO:0006355">
    <property type="term" value="P:regulation of DNA-templated transcription"/>
    <property type="evidence" value="ECO:0007669"/>
    <property type="project" value="InterPro"/>
</dbReference>
<dbReference type="CDD" id="cd06170">
    <property type="entry name" value="LuxR_C_like"/>
    <property type="match status" value="1"/>
</dbReference>
<dbReference type="SUPFAM" id="SSF52172">
    <property type="entry name" value="CheY-like"/>
    <property type="match status" value="1"/>
</dbReference>
<dbReference type="Pfam" id="PF00196">
    <property type="entry name" value="GerE"/>
    <property type="match status" value="1"/>
</dbReference>
<dbReference type="GO" id="GO:0000160">
    <property type="term" value="P:phosphorelay signal transduction system"/>
    <property type="evidence" value="ECO:0007669"/>
    <property type="project" value="UniProtKB-KW"/>
</dbReference>
<dbReference type="RefSeq" id="WP_017174650.1">
    <property type="nucleotide sequence ID" value="NZ_CAXOIK010000005.1"/>
</dbReference>
<proteinExistence type="predicted"/>
<evidence type="ECO:0000256" key="3">
    <source>
        <dbReference type="ARBA" id="ARBA00023015"/>
    </source>
</evidence>
<evidence type="ECO:0000313" key="9">
    <source>
        <dbReference type="EMBL" id="AVI05370.1"/>
    </source>
</evidence>
<evidence type="ECO:0000256" key="4">
    <source>
        <dbReference type="ARBA" id="ARBA00023125"/>
    </source>
</evidence>
<evidence type="ECO:0000256" key="1">
    <source>
        <dbReference type="ARBA" id="ARBA00022553"/>
    </source>
</evidence>
<dbReference type="Gene3D" id="3.40.50.2300">
    <property type="match status" value="1"/>
</dbReference>
<dbReference type="EMBL" id="JAGHKT020000015">
    <property type="protein sequence ID" value="MCM5672940.1"/>
    <property type="molecule type" value="Genomic_DNA"/>
</dbReference>
<evidence type="ECO:0000313" key="10">
    <source>
        <dbReference type="EMBL" id="MCM5672940.1"/>
    </source>
</evidence>
<protein>
    <submittedName>
        <fullName evidence="10">Response regulator transcription factor</fullName>
    </submittedName>
    <submittedName>
        <fullName evidence="9">Two-component system response regulator</fullName>
    </submittedName>
</protein>
<dbReference type="InterPro" id="IPR016032">
    <property type="entry name" value="Sig_transdc_resp-reg_C-effctor"/>
</dbReference>
<dbReference type="PROSITE" id="PS50043">
    <property type="entry name" value="HTH_LUXR_2"/>
    <property type="match status" value="1"/>
</dbReference>
<dbReference type="GO" id="GO:0003677">
    <property type="term" value="F:DNA binding"/>
    <property type="evidence" value="ECO:0007669"/>
    <property type="project" value="UniProtKB-KW"/>
</dbReference>
<organism evidence="9">
    <name type="scientific">Staphylococcus hominis</name>
    <dbReference type="NCBI Taxonomy" id="1290"/>
    <lineage>
        <taxon>Bacteria</taxon>
        <taxon>Bacillati</taxon>
        <taxon>Bacillota</taxon>
        <taxon>Bacilli</taxon>
        <taxon>Bacillales</taxon>
        <taxon>Staphylococcaceae</taxon>
        <taxon>Staphylococcus</taxon>
    </lineage>
</organism>
<dbReference type="CDD" id="cd19930">
    <property type="entry name" value="REC_DesR-like"/>
    <property type="match status" value="1"/>
</dbReference>
<name>A0A3S7GSX0_STAHO</name>
<keyword evidence="1 6" id="KW-0597">Phosphoprotein</keyword>
<sequence>MISIIIAEDQYMLRKAMVQLIEFNEQMKVVNDCNNGGDAFEFIEKYHPDIAILDIEMPGLTGLEVLSKIREFKIDTKVIIVTTFKRPGYFEKAVANEVDAYVLKERSVEDLIQTIKHVMNGEKEYSTSLMTTLFKESNPLTHKEQVVLREIGDNLSSKEIAEKLYLSDGTVRNYTSNIIDKLNAENRFNAWKKAKEKGWI</sequence>
<evidence type="ECO:0000256" key="2">
    <source>
        <dbReference type="ARBA" id="ARBA00023012"/>
    </source>
</evidence>
<dbReference type="SMART" id="SM00448">
    <property type="entry name" value="REC"/>
    <property type="match status" value="1"/>
</dbReference>
<dbReference type="SMART" id="SM00421">
    <property type="entry name" value="HTH_LUXR"/>
    <property type="match status" value="1"/>
</dbReference>
<evidence type="ECO:0000313" key="11">
    <source>
        <dbReference type="Proteomes" id="UP000665944"/>
    </source>
</evidence>
<reference evidence="9" key="1">
    <citation type="submission" date="2016-02" db="EMBL/GenBank/DDBJ databases">
        <title>Genomic sequence of a clinical Staphylococcus hominis isolate.</title>
        <authorList>
            <person name="McClure J.M."/>
            <person name="Zhang K."/>
        </authorList>
    </citation>
    <scope>NUCLEOTIDE SEQUENCE</scope>
    <source>
        <strain evidence="9">C34847</strain>
    </source>
</reference>
<dbReference type="Gene3D" id="1.10.10.10">
    <property type="entry name" value="Winged helix-like DNA-binding domain superfamily/Winged helix DNA-binding domain"/>
    <property type="match status" value="1"/>
</dbReference>
<keyword evidence="4" id="KW-0238">DNA-binding</keyword>
<keyword evidence="2" id="KW-0902">Two-component regulatory system</keyword>
<gene>
    <name evidence="9" type="ORF">AZE34_00885</name>
    <name evidence="10" type="ORF">J7T32_009330</name>
</gene>
<keyword evidence="11" id="KW-1185">Reference proteome</keyword>
<dbReference type="PANTHER" id="PTHR43214">
    <property type="entry name" value="TWO-COMPONENT RESPONSE REGULATOR"/>
    <property type="match status" value="1"/>
</dbReference>
<evidence type="ECO:0000256" key="6">
    <source>
        <dbReference type="PROSITE-ProRule" id="PRU00169"/>
    </source>
</evidence>
<dbReference type="PRINTS" id="PR00038">
    <property type="entry name" value="HTHLUXR"/>
</dbReference>
<dbReference type="AlphaFoldDB" id="A0A3S7GSX0"/>
<evidence type="ECO:0000256" key="5">
    <source>
        <dbReference type="ARBA" id="ARBA00023163"/>
    </source>
</evidence>
<reference evidence="10 11" key="2">
    <citation type="submission" date="2022-06" db="EMBL/GenBank/DDBJ databases">
        <title>Staphylococcus hominis ShoR14 genome sequence.</title>
        <authorList>
            <person name="Yeo C.C."/>
            <person name="Chew C.H."/>
            <person name="Che Hamzah A.M."/>
            <person name="Al-Trad E.I."/>
        </authorList>
    </citation>
    <scope>NUCLEOTIDE SEQUENCE [LARGE SCALE GENOMIC DNA]</scope>
    <source>
        <strain evidence="10 11">ShoR14</strain>
    </source>
</reference>
<dbReference type="InterPro" id="IPR000792">
    <property type="entry name" value="Tscrpt_reg_LuxR_C"/>
</dbReference>